<proteinExistence type="predicted"/>
<dbReference type="Proteomes" id="UP000605099">
    <property type="component" value="Unassembled WGS sequence"/>
</dbReference>
<evidence type="ECO:0000313" key="2">
    <source>
        <dbReference type="EMBL" id="GGN52275.1"/>
    </source>
</evidence>
<reference evidence="3" key="1">
    <citation type="journal article" date="2019" name="Int. J. Syst. Evol. Microbiol.">
        <title>The Global Catalogue of Microorganisms (GCM) 10K type strain sequencing project: providing services to taxonomists for standard genome sequencing and annotation.</title>
        <authorList>
            <consortium name="The Broad Institute Genomics Platform"/>
            <consortium name="The Broad Institute Genome Sequencing Center for Infectious Disease"/>
            <person name="Wu L."/>
            <person name="Ma J."/>
        </authorList>
    </citation>
    <scope>NUCLEOTIDE SEQUENCE [LARGE SCALE GENOMIC DNA]</scope>
    <source>
        <strain evidence="3">CGMCC 1.6784</strain>
    </source>
</reference>
<evidence type="ECO:0000259" key="1">
    <source>
        <dbReference type="Pfam" id="PF01636"/>
    </source>
</evidence>
<dbReference type="Pfam" id="PF01636">
    <property type="entry name" value="APH"/>
    <property type="match status" value="1"/>
</dbReference>
<dbReference type="PANTHER" id="PTHR21310">
    <property type="entry name" value="AMINOGLYCOSIDE PHOSPHOTRANSFERASE-RELATED-RELATED"/>
    <property type="match status" value="1"/>
</dbReference>
<keyword evidence="3" id="KW-1185">Reference proteome</keyword>
<dbReference type="RefSeq" id="WP_188820084.1">
    <property type="nucleotide sequence ID" value="NZ_BMLK01000011.1"/>
</dbReference>
<dbReference type="Gene3D" id="3.30.200.20">
    <property type="entry name" value="Phosphorylase Kinase, domain 1"/>
    <property type="match status" value="1"/>
</dbReference>
<dbReference type="Gene3D" id="3.90.1200.10">
    <property type="match status" value="1"/>
</dbReference>
<name>A0ABQ2JS78_9SPHN</name>
<dbReference type="InterPro" id="IPR002575">
    <property type="entry name" value="Aminoglycoside_PTrfase"/>
</dbReference>
<dbReference type="EMBL" id="BMLK01000011">
    <property type="protein sequence ID" value="GGN52275.1"/>
    <property type="molecule type" value="Genomic_DNA"/>
</dbReference>
<dbReference type="InterPro" id="IPR041726">
    <property type="entry name" value="ACAD10_11_N"/>
</dbReference>
<organism evidence="2 3">
    <name type="scientific">Novosphingobium indicum</name>
    <dbReference type="NCBI Taxonomy" id="462949"/>
    <lineage>
        <taxon>Bacteria</taxon>
        <taxon>Pseudomonadati</taxon>
        <taxon>Pseudomonadota</taxon>
        <taxon>Alphaproteobacteria</taxon>
        <taxon>Sphingomonadales</taxon>
        <taxon>Sphingomonadaceae</taxon>
        <taxon>Novosphingobium</taxon>
    </lineage>
</organism>
<dbReference type="InterPro" id="IPR051678">
    <property type="entry name" value="AGP_Transferase"/>
</dbReference>
<sequence length="376" mass="41377">MELLTPERITTKLQDWLASEKAEWRDIAVKPLDMTLGAGFSADIFFVDVDYVDADGPQSQTLVVRRQPTDLEVVFGSSLALQGKMMAALDARGDIAVPAWIGMHLEPDILGLPFLVMGRVEGECAKQNPNYNLEGWLVDMTPGQRHQAFANAISAFASLARIDWRDGFEFLAQPEHGEPGLGQYVGALETWYKAAGKGRPMPIVDAAMAYVRENMPVDAGVNVLWGDPTPSNVMFAPDGSINGLIDWELAALGPGELDLAWWLYFDDLFSRRFGVPRLEGLPTKDETIAMWEAASGQKARHLEYYDIVAGLRMALVAVGAFDRQVGIGNIAATNKSLNDNFMTMYLAEKLGMPLPEFGPDFVAFMKNLTPVDEKAD</sequence>
<dbReference type="CDD" id="cd05154">
    <property type="entry name" value="ACAD10_11_N-like"/>
    <property type="match status" value="1"/>
</dbReference>
<feature type="domain" description="Aminoglycoside phosphotransferase" evidence="1">
    <location>
        <begin position="38"/>
        <end position="280"/>
    </location>
</feature>
<dbReference type="InterPro" id="IPR011009">
    <property type="entry name" value="Kinase-like_dom_sf"/>
</dbReference>
<evidence type="ECO:0000313" key="3">
    <source>
        <dbReference type="Proteomes" id="UP000605099"/>
    </source>
</evidence>
<comment type="caution">
    <text evidence="2">The sequence shown here is derived from an EMBL/GenBank/DDBJ whole genome shotgun (WGS) entry which is preliminary data.</text>
</comment>
<dbReference type="PANTHER" id="PTHR21310:SF40">
    <property type="entry name" value="AMINOGLYCOSIDE PHOSPHOTRANSFERASE DOMAIN-CONTAINING PROTEIN-RELATED"/>
    <property type="match status" value="1"/>
</dbReference>
<dbReference type="SUPFAM" id="SSF56112">
    <property type="entry name" value="Protein kinase-like (PK-like)"/>
    <property type="match status" value="1"/>
</dbReference>
<accession>A0ABQ2JS78</accession>
<protein>
    <submittedName>
        <fullName evidence="2">Aminoglycoside phosphotransferase</fullName>
    </submittedName>
</protein>
<gene>
    <name evidence="2" type="ORF">GCM10011349_25620</name>
</gene>